<dbReference type="Proteomes" id="UP000231279">
    <property type="component" value="Unassembled WGS sequence"/>
</dbReference>
<keyword evidence="1" id="KW-1133">Transmembrane helix</keyword>
<feature type="transmembrane region" description="Helical" evidence="1">
    <location>
        <begin position="52"/>
        <end position="72"/>
    </location>
</feature>
<dbReference type="PANTHER" id="PTHR34967">
    <property type="entry name" value="OS02G0257200 PROTEIN"/>
    <property type="match status" value="1"/>
</dbReference>
<feature type="transmembrane region" description="Helical" evidence="1">
    <location>
        <begin position="27"/>
        <end position="46"/>
    </location>
</feature>
<reference evidence="3" key="1">
    <citation type="journal article" date="2018" name="Gigascience">
        <title>Genome assembly of the Pink Ipe (Handroanthus impetiginosus, Bignoniaceae), a highly valued, ecologically keystone Neotropical timber forest tree.</title>
        <authorList>
            <person name="Silva-Junior O.B."/>
            <person name="Grattapaglia D."/>
            <person name="Novaes E."/>
            <person name="Collevatti R.G."/>
        </authorList>
    </citation>
    <scope>NUCLEOTIDE SEQUENCE [LARGE SCALE GENOMIC DNA]</scope>
    <source>
        <strain evidence="3">cv. UFG-1</strain>
    </source>
</reference>
<accession>A0A2G9IBL4</accession>
<proteinExistence type="predicted"/>
<dbReference type="OrthoDB" id="1689175at2759"/>
<dbReference type="STRING" id="429701.A0A2G9IBL4"/>
<organism evidence="2 3">
    <name type="scientific">Handroanthus impetiginosus</name>
    <dbReference type="NCBI Taxonomy" id="429701"/>
    <lineage>
        <taxon>Eukaryota</taxon>
        <taxon>Viridiplantae</taxon>
        <taxon>Streptophyta</taxon>
        <taxon>Embryophyta</taxon>
        <taxon>Tracheophyta</taxon>
        <taxon>Spermatophyta</taxon>
        <taxon>Magnoliopsida</taxon>
        <taxon>eudicotyledons</taxon>
        <taxon>Gunneridae</taxon>
        <taxon>Pentapetalae</taxon>
        <taxon>asterids</taxon>
        <taxon>lamiids</taxon>
        <taxon>Lamiales</taxon>
        <taxon>Bignoniaceae</taxon>
        <taxon>Crescentiina</taxon>
        <taxon>Tabebuia alliance</taxon>
        <taxon>Handroanthus</taxon>
    </lineage>
</organism>
<feature type="transmembrane region" description="Helical" evidence="1">
    <location>
        <begin position="93"/>
        <end position="120"/>
    </location>
</feature>
<protein>
    <submittedName>
        <fullName evidence="2">Uncharacterized protein</fullName>
    </submittedName>
</protein>
<feature type="transmembrane region" description="Helical" evidence="1">
    <location>
        <begin position="132"/>
        <end position="149"/>
    </location>
</feature>
<dbReference type="EMBL" id="NKXS01000007">
    <property type="protein sequence ID" value="PIN27139.1"/>
    <property type="molecule type" value="Genomic_DNA"/>
</dbReference>
<evidence type="ECO:0000256" key="1">
    <source>
        <dbReference type="SAM" id="Phobius"/>
    </source>
</evidence>
<name>A0A2G9IBL4_9LAMI</name>
<sequence>MVKLASARETRTYGPRLARNRAEYTNAGLYVFATILLMGGFAAQLSSDPKSGLVLLLIGFVIVIIVNVHDLIAHLAGIDYRLPLLEFDIQLALVEFAVPLVYSIGTILFFLGTLFLFIQAEKGYGHFKLERAALSMFIAGPVLWLLGSIHNSCQIYERADGYVQILQESVLIPFLMSSLLFLVGAIINSREQVGHSHHGLKLLGETWIWLGIFASLILFIGALANVVKVFKMQQLNGLRLEKLRGNAQERLVQIREGKMPLLIDEPREGKMQLLVEEVRQRELPVDVEEGQPSEVPTPYKDVLVGQT</sequence>
<evidence type="ECO:0000313" key="3">
    <source>
        <dbReference type="Proteomes" id="UP000231279"/>
    </source>
</evidence>
<dbReference type="AlphaFoldDB" id="A0A2G9IBL4"/>
<feature type="transmembrane region" description="Helical" evidence="1">
    <location>
        <begin position="207"/>
        <end position="230"/>
    </location>
</feature>
<keyword evidence="1" id="KW-0812">Transmembrane</keyword>
<keyword evidence="3" id="KW-1185">Reference proteome</keyword>
<dbReference type="PANTHER" id="PTHR34967:SF1">
    <property type="entry name" value="OS02G0257200 PROTEIN"/>
    <property type="match status" value="1"/>
</dbReference>
<feature type="transmembrane region" description="Helical" evidence="1">
    <location>
        <begin position="170"/>
        <end position="187"/>
    </location>
</feature>
<comment type="caution">
    <text evidence="2">The sequence shown here is derived from an EMBL/GenBank/DDBJ whole genome shotgun (WGS) entry which is preliminary data.</text>
</comment>
<evidence type="ECO:0000313" key="2">
    <source>
        <dbReference type="EMBL" id="PIN27139.1"/>
    </source>
</evidence>
<gene>
    <name evidence="2" type="ORF">CDL12_00094</name>
</gene>
<keyword evidence="1" id="KW-0472">Membrane</keyword>